<evidence type="ECO:0000256" key="7">
    <source>
        <dbReference type="ARBA" id="ARBA00023191"/>
    </source>
</evidence>
<dbReference type="SUPFAM" id="SSF56214">
    <property type="entry name" value="4'-phosphopantetheinyl transferase"/>
    <property type="match status" value="1"/>
</dbReference>
<evidence type="ECO:0000313" key="15">
    <source>
        <dbReference type="Proteomes" id="UP001515683"/>
    </source>
</evidence>
<evidence type="ECO:0000256" key="6">
    <source>
        <dbReference type="ARBA" id="ARBA00022679"/>
    </source>
</evidence>
<comment type="catalytic activity">
    <reaction evidence="11">
        <text>apo-[peptidyl-carrier protein] + CoA = holo-[peptidyl-carrier protein] + adenosine 3',5'-bisphosphate + H(+)</text>
        <dbReference type="Rhea" id="RHEA:46228"/>
        <dbReference type="Rhea" id="RHEA-COMP:11479"/>
        <dbReference type="Rhea" id="RHEA-COMP:11480"/>
        <dbReference type="ChEBI" id="CHEBI:15378"/>
        <dbReference type="ChEBI" id="CHEBI:29999"/>
        <dbReference type="ChEBI" id="CHEBI:57287"/>
        <dbReference type="ChEBI" id="CHEBI:58343"/>
        <dbReference type="ChEBI" id="CHEBI:64479"/>
    </reaction>
</comment>
<comment type="subunit">
    <text evidence="4">EntB, EntD, EntE, and EntF form a multienzyme complex called enterobactin synthase.</text>
</comment>
<dbReference type="RefSeq" id="WP_167015919.1">
    <property type="nucleotide sequence ID" value="NZ_VWXF01000006.1"/>
</dbReference>
<dbReference type="Pfam" id="PF17837">
    <property type="entry name" value="4PPT_N"/>
    <property type="match status" value="1"/>
</dbReference>
<comment type="function">
    <text evidence="1">Involved in the biosynthesis of the siderophore enterobactin (enterochelin), which is a macrocyclic trimeric lactone of N-(2,3-dihydroxybenzoyl)-serine. The serine trilactone serves as a scaffolding for the three catechol functionalities that provide hexadentate coordination for the tightly ligated iron(2+) atoms. Plays an essential role in the assembly of the enterobactin by catalyzing the transfer of the 4'-phosphopantetheine (Ppant) moiety from coenzyme A to the apo-domains of both EntB (ArCP domain) and EntF (PCP domain) to yield their holo-forms which make them competent for the activation of 2,3-dihydroxybenzoate (DHB) and L-serine, respectively.</text>
</comment>
<feature type="domain" description="4'-phosphopantetheinyl transferase" evidence="12">
    <location>
        <begin position="122"/>
        <end position="202"/>
    </location>
</feature>
<dbReference type="PANTHER" id="PTHR38096:SF1">
    <property type="entry name" value="ENTEROBACTIN SYNTHASE COMPONENT D"/>
    <property type="match status" value="1"/>
</dbReference>
<keyword evidence="15" id="KW-1185">Reference proteome</keyword>
<keyword evidence="7" id="KW-0259">Enterobactin biosynthesis</keyword>
<comment type="catalytic activity">
    <reaction evidence="10">
        <text>apo-[aryl-carrier protein] + CoA = holo-[aryl-carrier protein] + adenosine 3',5'-bisphosphate + H(+)</text>
        <dbReference type="Rhea" id="RHEA:48404"/>
        <dbReference type="Rhea" id="RHEA-COMP:15903"/>
        <dbReference type="Rhea" id="RHEA-COMP:17557"/>
        <dbReference type="ChEBI" id="CHEBI:15378"/>
        <dbReference type="ChEBI" id="CHEBI:29999"/>
        <dbReference type="ChEBI" id="CHEBI:57287"/>
        <dbReference type="ChEBI" id="CHEBI:58343"/>
        <dbReference type="ChEBI" id="CHEBI:64479"/>
    </reaction>
</comment>
<evidence type="ECO:0000256" key="5">
    <source>
        <dbReference type="ARBA" id="ARBA00019087"/>
    </source>
</evidence>
<evidence type="ECO:0000256" key="10">
    <source>
        <dbReference type="ARBA" id="ARBA00049176"/>
    </source>
</evidence>
<evidence type="ECO:0000313" key="14">
    <source>
        <dbReference type="EMBL" id="NIF22954.1"/>
    </source>
</evidence>
<dbReference type="GO" id="GO:0016740">
    <property type="term" value="F:transferase activity"/>
    <property type="evidence" value="ECO:0007669"/>
    <property type="project" value="UniProtKB-KW"/>
</dbReference>
<evidence type="ECO:0000259" key="13">
    <source>
        <dbReference type="Pfam" id="PF17837"/>
    </source>
</evidence>
<comment type="caution">
    <text evidence="14">The sequence shown here is derived from an EMBL/GenBank/DDBJ whole genome shotgun (WGS) entry which is preliminary data.</text>
</comment>
<sequence>MLYPTPTEPLLSGGFINGFSRSVSDPLIAVSHFDLAHFHDDLLTQFAVPLPATLQRAVNKRKAEYLASRLLVREVLSDFGHPNFLLTNAPDRSPRWPDNLNASLSHSQGIAVLAVTRQALCVGVDVEHVMAEKTAQETARMLMNQEEQQRLAALPLTLAEGATLLFSLKESLYKALWPKLHEVMDFHQAALVEIDLPAGKALLRLEHHFNADFPRGTLLEAVFTPVNEHVITLVTYDANKKPAQQVG</sequence>
<evidence type="ECO:0000256" key="11">
    <source>
        <dbReference type="ARBA" id="ARBA00049191"/>
    </source>
</evidence>
<comment type="similarity">
    <text evidence="3">Belongs to the P-Pant transferase superfamily. EntD family.</text>
</comment>
<dbReference type="Proteomes" id="UP001515683">
    <property type="component" value="Unassembled WGS sequence"/>
</dbReference>
<comment type="pathway">
    <text evidence="2">Siderophore biosynthesis; enterobactin biosynthesis.</text>
</comment>
<accession>A0ABX0RDY2</accession>
<dbReference type="EMBL" id="VWXF01000006">
    <property type="protein sequence ID" value="NIF22954.1"/>
    <property type="molecule type" value="Genomic_DNA"/>
</dbReference>
<name>A0ABX0RDY2_9GAMM</name>
<evidence type="ECO:0000256" key="2">
    <source>
        <dbReference type="ARBA" id="ARBA00004993"/>
    </source>
</evidence>
<dbReference type="PRINTS" id="PR01399">
    <property type="entry name" value="ENTSNTHTASED"/>
</dbReference>
<dbReference type="InterPro" id="IPR003542">
    <property type="entry name" value="Enbac_synth_compD-like"/>
</dbReference>
<keyword evidence="6 14" id="KW-0808">Transferase</keyword>
<dbReference type="InterPro" id="IPR037143">
    <property type="entry name" value="4-PPantetheinyl_Trfase_dom_sf"/>
</dbReference>
<gene>
    <name evidence="14" type="ORF">F3J40_15260</name>
</gene>
<dbReference type="PANTHER" id="PTHR38096">
    <property type="entry name" value="ENTEROBACTIN SYNTHASE COMPONENT D"/>
    <property type="match status" value="1"/>
</dbReference>
<dbReference type="Gene3D" id="3.90.470.20">
    <property type="entry name" value="4'-phosphopantetheinyl transferase domain"/>
    <property type="match status" value="1"/>
</dbReference>
<proteinExistence type="inferred from homology"/>
<feature type="domain" description="4'-phosphopantetheinyl transferase N-terminal" evidence="13">
    <location>
        <begin position="53"/>
        <end position="115"/>
    </location>
</feature>
<evidence type="ECO:0000259" key="12">
    <source>
        <dbReference type="Pfam" id="PF01648"/>
    </source>
</evidence>
<dbReference type="InterPro" id="IPR041354">
    <property type="entry name" value="4PPT_N"/>
</dbReference>
<evidence type="ECO:0000256" key="1">
    <source>
        <dbReference type="ARBA" id="ARBA00003937"/>
    </source>
</evidence>
<dbReference type="InterPro" id="IPR008278">
    <property type="entry name" value="4-PPantetheinyl_Trfase_dom"/>
</dbReference>
<evidence type="ECO:0000256" key="3">
    <source>
        <dbReference type="ARBA" id="ARBA00008342"/>
    </source>
</evidence>
<protein>
    <recommendedName>
        <fullName evidence="5">Enterobactin synthase component D</fullName>
    </recommendedName>
    <alternativeName>
        <fullName evidence="8">4'-phosphopantetheinyl transferase EntD</fullName>
    </alternativeName>
    <alternativeName>
        <fullName evidence="9">Enterochelin synthase D</fullName>
    </alternativeName>
</protein>
<evidence type="ECO:0000256" key="4">
    <source>
        <dbReference type="ARBA" id="ARBA00011503"/>
    </source>
</evidence>
<reference evidence="14 15" key="1">
    <citation type="journal article" date="2019" name="bioRxiv">
        <title>Bacteria contribute to plant secondary compound degradation in a generalist herbivore system.</title>
        <authorList>
            <person name="Francoeur C.B."/>
            <person name="Khadempour L."/>
            <person name="Moreira-Soto R.D."/>
            <person name="Gotting K."/>
            <person name="Book A.J."/>
            <person name="Pinto-Tomas A.A."/>
            <person name="Keefover-Ring K."/>
            <person name="Currie C.R."/>
        </authorList>
    </citation>
    <scope>NUCLEOTIDE SEQUENCE [LARGE SCALE GENOMIC DNA]</scope>
    <source>
        <strain evidence="14">Acro-835</strain>
    </source>
</reference>
<evidence type="ECO:0000256" key="9">
    <source>
        <dbReference type="ARBA" id="ARBA00031996"/>
    </source>
</evidence>
<organism evidence="14 15">
    <name type="scientific">Candidatus Pantoea multigeneris</name>
    <dbReference type="NCBI Taxonomy" id="2608357"/>
    <lineage>
        <taxon>Bacteria</taxon>
        <taxon>Pseudomonadati</taxon>
        <taxon>Pseudomonadota</taxon>
        <taxon>Gammaproteobacteria</taxon>
        <taxon>Enterobacterales</taxon>
        <taxon>Erwiniaceae</taxon>
        <taxon>Pantoea</taxon>
    </lineage>
</organism>
<dbReference type="Pfam" id="PF01648">
    <property type="entry name" value="ACPS"/>
    <property type="match status" value="1"/>
</dbReference>
<evidence type="ECO:0000256" key="8">
    <source>
        <dbReference type="ARBA" id="ARBA00029894"/>
    </source>
</evidence>